<gene>
    <name evidence="2" type="ORF">OUZ56_003539</name>
</gene>
<feature type="compositionally biased region" description="Basic and acidic residues" evidence="1">
    <location>
        <begin position="7"/>
        <end position="26"/>
    </location>
</feature>
<name>A0ABR0A9D6_9CRUS</name>
<evidence type="ECO:0000313" key="3">
    <source>
        <dbReference type="Proteomes" id="UP001234178"/>
    </source>
</evidence>
<evidence type="ECO:0000313" key="2">
    <source>
        <dbReference type="EMBL" id="KAK4021628.1"/>
    </source>
</evidence>
<feature type="compositionally biased region" description="Polar residues" evidence="1">
    <location>
        <begin position="27"/>
        <end position="37"/>
    </location>
</feature>
<dbReference type="Proteomes" id="UP001234178">
    <property type="component" value="Unassembled WGS sequence"/>
</dbReference>
<accession>A0ABR0A9D6</accession>
<organism evidence="2 3">
    <name type="scientific">Daphnia magna</name>
    <dbReference type="NCBI Taxonomy" id="35525"/>
    <lineage>
        <taxon>Eukaryota</taxon>
        <taxon>Metazoa</taxon>
        <taxon>Ecdysozoa</taxon>
        <taxon>Arthropoda</taxon>
        <taxon>Crustacea</taxon>
        <taxon>Branchiopoda</taxon>
        <taxon>Diplostraca</taxon>
        <taxon>Cladocera</taxon>
        <taxon>Anomopoda</taxon>
        <taxon>Daphniidae</taxon>
        <taxon>Daphnia</taxon>
    </lineage>
</organism>
<keyword evidence="3" id="KW-1185">Reference proteome</keyword>
<reference evidence="2 3" key="1">
    <citation type="journal article" date="2023" name="Nucleic Acids Res.">
        <title>The hologenome of Daphnia magna reveals possible DNA methylation and microbiome-mediated evolution of the host genome.</title>
        <authorList>
            <person name="Chaturvedi A."/>
            <person name="Li X."/>
            <person name="Dhandapani V."/>
            <person name="Marshall H."/>
            <person name="Kissane S."/>
            <person name="Cuenca-Cambronero M."/>
            <person name="Asole G."/>
            <person name="Calvet F."/>
            <person name="Ruiz-Romero M."/>
            <person name="Marangio P."/>
            <person name="Guigo R."/>
            <person name="Rago D."/>
            <person name="Mirbahai L."/>
            <person name="Eastwood N."/>
            <person name="Colbourne J.K."/>
            <person name="Zhou J."/>
            <person name="Mallon E."/>
            <person name="Orsini L."/>
        </authorList>
    </citation>
    <scope>NUCLEOTIDE SEQUENCE [LARGE SCALE GENOMIC DNA]</scope>
    <source>
        <strain evidence="2">LRV0_1</strain>
    </source>
</reference>
<dbReference type="EMBL" id="JAOYFB010000036">
    <property type="protein sequence ID" value="KAK4021628.1"/>
    <property type="molecule type" value="Genomic_DNA"/>
</dbReference>
<sequence>MASELAEQFRDKNHLSYEKRGEKEKFCSTNREASGQKQKAVPMGLIGDGLALKSGITPSTEIAAPYT</sequence>
<evidence type="ECO:0000256" key="1">
    <source>
        <dbReference type="SAM" id="MobiDB-lite"/>
    </source>
</evidence>
<proteinExistence type="predicted"/>
<feature type="region of interest" description="Disordered" evidence="1">
    <location>
        <begin position="1"/>
        <end position="38"/>
    </location>
</feature>
<comment type="caution">
    <text evidence="2">The sequence shown here is derived from an EMBL/GenBank/DDBJ whole genome shotgun (WGS) entry which is preliminary data.</text>
</comment>
<protein>
    <submittedName>
        <fullName evidence="2">Uncharacterized protein</fullName>
    </submittedName>
</protein>